<name>A0A0L6Z8D9_9CLOT</name>
<keyword evidence="3" id="KW-1185">Reference proteome</keyword>
<organism evidence="2 3">
    <name type="scientific">Clostridium homopropionicum DSM 5847</name>
    <dbReference type="NCBI Taxonomy" id="1121318"/>
    <lineage>
        <taxon>Bacteria</taxon>
        <taxon>Bacillati</taxon>
        <taxon>Bacillota</taxon>
        <taxon>Clostridia</taxon>
        <taxon>Eubacteriales</taxon>
        <taxon>Clostridiaceae</taxon>
        <taxon>Clostridium</taxon>
    </lineage>
</organism>
<dbReference type="RefSeq" id="WP_052221834.1">
    <property type="nucleotide sequence ID" value="NZ_LHUR01000027.1"/>
</dbReference>
<accession>A0A0L6Z8D9</accession>
<sequence>MGQPLKKKHGDYRYSDYLNWPEDERWELIDGNAYMSAAPSRRHQEIQVELLRQISNYLMGKDCKVYGSPFDVRFARKDDLDNDIKDVVQPDITVVCDRSKLDDKGCKGSPDLIIEIVSPSTASIDYIKKLSLYEKNMVKEYWIVHPTDEIVMIYKLNARNNYERAEIYSKDDEVRVGILSDLIIKMDEVFKQD</sequence>
<dbReference type="PANTHER" id="PTHR36558">
    <property type="entry name" value="GLR1098 PROTEIN"/>
    <property type="match status" value="1"/>
</dbReference>
<dbReference type="SUPFAM" id="SSF52980">
    <property type="entry name" value="Restriction endonuclease-like"/>
    <property type="match status" value="1"/>
</dbReference>
<dbReference type="PATRIC" id="fig|1121318.3.peg.2333"/>
<evidence type="ECO:0000259" key="1">
    <source>
        <dbReference type="Pfam" id="PF05685"/>
    </source>
</evidence>
<dbReference type="InterPro" id="IPR008538">
    <property type="entry name" value="Uma2"/>
</dbReference>
<dbReference type="EMBL" id="LHUR01000027">
    <property type="protein sequence ID" value="KOA19214.1"/>
    <property type="molecule type" value="Genomic_DNA"/>
</dbReference>
<dbReference type="STRING" id="36844.SAMN04488501_10677"/>
<feature type="domain" description="Putative restriction endonuclease" evidence="1">
    <location>
        <begin position="15"/>
        <end position="176"/>
    </location>
</feature>
<dbReference type="AlphaFoldDB" id="A0A0L6Z8D9"/>
<dbReference type="InterPro" id="IPR012296">
    <property type="entry name" value="Nuclease_put_TT1808"/>
</dbReference>
<protein>
    <recommendedName>
        <fullName evidence="1">Putative restriction endonuclease domain-containing protein</fullName>
    </recommendedName>
</protein>
<dbReference type="PANTHER" id="PTHR36558:SF1">
    <property type="entry name" value="RESTRICTION ENDONUCLEASE DOMAIN-CONTAINING PROTEIN-RELATED"/>
    <property type="match status" value="1"/>
</dbReference>
<dbReference type="Proteomes" id="UP000037043">
    <property type="component" value="Unassembled WGS sequence"/>
</dbReference>
<gene>
    <name evidence="2" type="ORF">CLHOM_23200</name>
</gene>
<evidence type="ECO:0000313" key="3">
    <source>
        <dbReference type="Proteomes" id="UP000037043"/>
    </source>
</evidence>
<proteinExistence type="predicted"/>
<comment type="caution">
    <text evidence="2">The sequence shown here is derived from an EMBL/GenBank/DDBJ whole genome shotgun (WGS) entry which is preliminary data.</text>
</comment>
<dbReference type="InterPro" id="IPR011335">
    <property type="entry name" value="Restrct_endonuc-II-like"/>
</dbReference>
<dbReference type="Gene3D" id="3.90.1570.10">
    <property type="entry name" value="tt1808, chain A"/>
    <property type="match status" value="1"/>
</dbReference>
<dbReference type="CDD" id="cd06260">
    <property type="entry name" value="DUF820-like"/>
    <property type="match status" value="1"/>
</dbReference>
<evidence type="ECO:0000313" key="2">
    <source>
        <dbReference type="EMBL" id="KOA19214.1"/>
    </source>
</evidence>
<reference evidence="3" key="1">
    <citation type="submission" date="2015-08" db="EMBL/GenBank/DDBJ databases">
        <title>Genome sequence of the strict anaerobe Clostridium homopropionicum LuHBu1 (DSM 5847T).</title>
        <authorList>
            <person name="Poehlein A."/>
            <person name="Beck M."/>
            <person name="Schiel-Bengelsdorf B."/>
            <person name="Bengelsdorf F.R."/>
            <person name="Daniel R."/>
            <person name="Duerre P."/>
        </authorList>
    </citation>
    <scope>NUCLEOTIDE SEQUENCE [LARGE SCALE GENOMIC DNA]</scope>
    <source>
        <strain evidence="3">DSM 5847</strain>
    </source>
</reference>
<dbReference type="Pfam" id="PF05685">
    <property type="entry name" value="Uma2"/>
    <property type="match status" value="1"/>
</dbReference>